<dbReference type="EMBL" id="CP101989">
    <property type="protein sequence ID" value="UUI66763.1"/>
    <property type="molecule type" value="Genomic_DNA"/>
</dbReference>
<keyword evidence="3" id="KW-0285">Flavoprotein</keyword>
<accession>A0ABY5K9N1</accession>
<dbReference type="SUPFAM" id="SSF47203">
    <property type="entry name" value="Acyl-CoA dehydrogenase C-terminal domain-like"/>
    <property type="match status" value="1"/>
</dbReference>
<dbReference type="InterPro" id="IPR009100">
    <property type="entry name" value="AcylCoA_DH/oxidase_NM_dom_sf"/>
</dbReference>
<comment type="similarity">
    <text evidence="2">Belongs to the acyl-CoA dehydrogenase family.</text>
</comment>
<evidence type="ECO:0000313" key="8">
    <source>
        <dbReference type="Proteomes" id="UP001317322"/>
    </source>
</evidence>
<dbReference type="InterPro" id="IPR037069">
    <property type="entry name" value="AcylCoA_DH/ox_N_sf"/>
</dbReference>
<dbReference type="InterPro" id="IPR009075">
    <property type="entry name" value="AcylCo_DH/oxidase_C"/>
</dbReference>
<evidence type="ECO:0000313" key="7">
    <source>
        <dbReference type="EMBL" id="UUI66763.1"/>
    </source>
</evidence>
<keyword evidence="4" id="KW-0274">FAD</keyword>
<name>A0ABY5K9N1_9CELL</name>
<dbReference type="Gene3D" id="1.10.540.10">
    <property type="entry name" value="Acyl-CoA dehydrogenase/oxidase, N-terminal domain"/>
    <property type="match status" value="1"/>
</dbReference>
<dbReference type="PIRSF" id="PIRSF016578">
    <property type="entry name" value="HsaA"/>
    <property type="match status" value="1"/>
</dbReference>
<evidence type="ECO:0000259" key="5">
    <source>
        <dbReference type="Pfam" id="PF00441"/>
    </source>
</evidence>
<dbReference type="Pfam" id="PF02771">
    <property type="entry name" value="Acyl-CoA_dh_N"/>
    <property type="match status" value="1"/>
</dbReference>
<gene>
    <name evidence="7" type="ORF">NP075_08720</name>
</gene>
<comment type="cofactor">
    <cofactor evidence="1">
        <name>FAD</name>
        <dbReference type="ChEBI" id="CHEBI:57692"/>
    </cofactor>
</comment>
<dbReference type="Pfam" id="PF00441">
    <property type="entry name" value="Acyl-CoA_dh_1"/>
    <property type="match status" value="1"/>
</dbReference>
<feature type="domain" description="Acyl-CoA dehydrogenase/oxidase N-terminal" evidence="6">
    <location>
        <begin position="13"/>
        <end position="113"/>
    </location>
</feature>
<evidence type="ECO:0000256" key="4">
    <source>
        <dbReference type="ARBA" id="ARBA00022827"/>
    </source>
</evidence>
<evidence type="ECO:0000259" key="6">
    <source>
        <dbReference type="Pfam" id="PF02771"/>
    </source>
</evidence>
<evidence type="ECO:0000256" key="3">
    <source>
        <dbReference type="ARBA" id="ARBA00022630"/>
    </source>
</evidence>
<dbReference type="InterPro" id="IPR036250">
    <property type="entry name" value="AcylCo_DH-like_C"/>
</dbReference>
<dbReference type="RefSeq" id="WP_227562814.1">
    <property type="nucleotide sequence ID" value="NZ_CP101989.1"/>
</dbReference>
<dbReference type="PANTHER" id="PTHR43884:SF12">
    <property type="entry name" value="ISOVALERYL-COA DEHYDROGENASE, MITOCHONDRIAL-RELATED"/>
    <property type="match status" value="1"/>
</dbReference>
<proteinExistence type="inferred from homology"/>
<dbReference type="PANTHER" id="PTHR43884">
    <property type="entry name" value="ACYL-COA DEHYDROGENASE"/>
    <property type="match status" value="1"/>
</dbReference>
<evidence type="ECO:0000256" key="1">
    <source>
        <dbReference type="ARBA" id="ARBA00001974"/>
    </source>
</evidence>
<evidence type="ECO:0000256" key="2">
    <source>
        <dbReference type="ARBA" id="ARBA00009347"/>
    </source>
</evidence>
<dbReference type="InterPro" id="IPR046373">
    <property type="entry name" value="Acyl-CoA_Oxase/DH_mid-dom_sf"/>
</dbReference>
<sequence>MTGTQPGVWTAAAHAVAEIAAEHAARADREARFPLEALAAARESGLLGLLVPADLGGLGGGLRDLVDVTTTLARTDLSVALVLAMHCQQVAVVDRAGTDELRRTLLPAVARGEVYLGSVTTEAGTGGHLMTSGSVTAAGADGAILIDRDAPVVTGGPHADGYLVTVLAPGATSPTQVTLVYAPRDALEVEVRGGWDPLGMRATHSVPLRLRGTVEPSAVVGGHEGFRTLVTTVFAPLAHVGWSAAWLGTASGALARVVAHLRTPAGRRELDVSSELVRARLADVRGRLEVVDALLGRVLDMLGSGADVSTPRRQMRLNTLKVRAADECFAAVDELIELVGLRHGYLVGSPLRLEQAFRDLRSASINYRSDRLRLANGSLALLDPEVDLA</sequence>
<feature type="domain" description="Acyl-CoA dehydrogenase/oxidase C-terminal" evidence="5">
    <location>
        <begin position="242"/>
        <end position="365"/>
    </location>
</feature>
<dbReference type="SUPFAM" id="SSF56645">
    <property type="entry name" value="Acyl-CoA dehydrogenase NM domain-like"/>
    <property type="match status" value="1"/>
</dbReference>
<dbReference type="InterPro" id="IPR013786">
    <property type="entry name" value="AcylCoA_DH/ox_N"/>
</dbReference>
<dbReference type="Gene3D" id="2.40.110.10">
    <property type="entry name" value="Butyryl-CoA Dehydrogenase, subunit A, domain 2"/>
    <property type="match status" value="1"/>
</dbReference>
<protein>
    <submittedName>
        <fullName evidence="7">Acyl-CoA/acyl-ACP dehydrogenase</fullName>
    </submittedName>
</protein>
<organism evidence="7 8">
    <name type="scientific">Cellulomonas wangsupingiae</name>
    <dbReference type="NCBI Taxonomy" id="2968085"/>
    <lineage>
        <taxon>Bacteria</taxon>
        <taxon>Bacillati</taxon>
        <taxon>Actinomycetota</taxon>
        <taxon>Actinomycetes</taxon>
        <taxon>Micrococcales</taxon>
        <taxon>Cellulomonadaceae</taxon>
        <taxon>Cellulomonas</taxon>
    </lineage>
</organism>
<keyword evidence="8" id="KW-1185">Reference proteome</keyword>
<dbReference type="Gene3D" id="1.20.140.10">
    <property type="entry name" value="Butyryl-CoA Dehydrogenase, subunit A, domain 3"/>
    <property type="match status" value="1"/>
</dbReference>
<dbReference type="Proteomes" id="UP001317322">
    <property type="component" value="Chromosome"/>
</dbReference>
<reference evidence="7 8" key="1">
    <citation type="submission" date="2022-07" db="EMBL/GenBank/DDBJ databases">
        <title>Novel species in genus cellulomonas.</title>
        <authorList>
            <person name="Ye L."/>
        </authorList>
    </citation>
    <scope>NUCLEOTIDE SEQUENCE [LARGE SCALE GENOMIC DNA]</scope>
    <source>
        <strain evidence="8">zg-Y908</strain>
    </source>
</reference>